<evidence type="ECO:0000256" key="7">
    <source>
        <dbReference type="ARBA" id="ARBA00022777"/>
    </source>
</evidence>
<keyword evidence="5" id="KW-0808">Transferase</keyword>
<dbReference type="Gene3D" id="6.10.340.10">
    <property type="match status" value="1"/>
</dbReference>
<evidence type="ECO:0000256" key="11">
    <source>
        <dbReference type="SAM" id="Phobius"/>
    </source>
</evidence>
<keyword evidence="11" id="KW-1133">Transmembrane helix</keyword>
<dbReference type="PROSITE" id="PS51007">
    <property type="entry name" value="CYTC"/>
    <property type="match status" value="1"/>
</dbReference>
<dbReference type="HOGENOM" id="CLU_060280_0_0_3"/>
<keyword evidence="8 10" id="KW-0408">Iron</keyword>
<dbReference type="InterPro" id="IPR003660">
    <property type="entry name" value="HAMP_dom"/>
</dbReference>
<dbReference type="EC" id="2.7.13.3" evidence="3"/>
<dbReference type="STRING" id="111780.Sta7437_0108"/>
<dbReference type="GO" id="GO:0007165">
    <property type="term" value="P:signal transduction"/>
    <property type="evidence" value="ECO:0007669"/>
    <property type="project" value="InterPro"/>
</dbReference>
<evidence type="ECO:0000259" key="13">
    <source>
        <dbReference type="PROSITE" id="PS51007"/>
    </source>
</evidence>
<protein>
    <recommendedName>
        <fullName evidence="3">histidine kinase</fullName>
        <ecNumber evidence="3">2.7.13.3</ecNumber>
    </recommendedName>
</protein>
<dbReference type="PROSITE" id="PS50885">
    <property type="entry name" value="HAMP"/>
    <property type="match status" value="1"/>
</dbReference>
<keyword evidence="11" id="KW-0812">Transmembrane</keyword>
<gene>
    <name evidence="14" type="ordered locus">Sta7437_0108</name>
</gene>
<dbReference type="GO" id="GO:0046872">
    <property type="term" value="F:metal ion binding"/>
    <property type="evidence" value="ECO:0007669"/>
    <property type="project" value="UniProtKB-KW"/>
</dbReference>
<evidence type="ECO:0000256" key="10">
    <source>
        <dbReference type="PROSITE-ProRule" id="PRU00433"/>
    </source>
</evidence>
<comment type="catalytic activity">
    <reaction evidence="1">
        <text>ATP + protein L-histidine = ADP + protein N-phospho-L-histidine.</text>
        <dbReference type="EC" id="2.7.13.3"/>
    </reaction>
</comment>
<dbReference type="EMBL" id="CP003653">
    <property type="protein sequence ID" value="AFZ33728.1"/>
    <property type="molecule type" value="Genomic_DNA"/>
</dbReference>
<dbReference type="CDD" id="cd06225">
    <property type="entry name" value="HAMP"/>
    <property type="match status" value="1"/>
</dbReference>
<feature type="domain" description="HAMP" evidence="12">
    <location>
        <begin position="239"/>
        <end position="291"/>
    </location>
</feature>
<dbReference type="PANTHER" id="PTHR45528:SF9">
    <property type="entry name" value="SENSOR HISTIDINE KINASE YBDK"/>
    <property type="match status" value="1"/>
</dbReference>
<evidence type="ECO:0000256" key="2">
    <source>
        <dbReference type="ARBA" id="ARBA00004141"/>
    </source>
</evidence>
<dbReference type="AlphaFoldDB" id="K9XMK7"/>
<dbReference type="Pfam" id="PF11845">
    <property type="entry name" value="Tll0287-like"/>
    <property type="match status" value="1"/>
</dbReference>
<sequence>MKNWKLKQKFTIFLLAILLIGLTLVGGALATVLKLATENEIASQALILMETMNSVREYTNNQIKPELIDRIDTEFLPETIPAYSAREVFETLRQKNTNYRDFFYKEATINPSNLRDKADNFEKGLVEKFITNKNNKELTGFRSAPSGKLFYIARPIQITQASCLECHSTPEAAPPSVIERYGSVNGMGWKLNEIVGAQTISVPAKTVFERARQSFILIMAIISLVFIAVILLVNYLLNRNVIRPLNRMARVAEEVSTGNMDAEFAQTSKDEIGNLAEAFKRMKLSLAMAMSRLSQINKYKREQ</sequence>
<dbReference type="GO" id="GO:0004673">
    <property type="term" value="F:protein histidine kinase activity"/>
    <property type="evidence" value="ECO:0007669"/>
    <property type="project" value="UniProtKB-EC"/>
</dbReference>
<dbReference type="Proteomes" id="UP000010473">
    <property type="component" value="Chromosome"/>
</dbReference>
<keyword evidence="15" id="KW-1185">Reference proteome</keyword>
<evidence type="ECO:0000256" key="5">
    <source>
        <dbReference type="ARBA" id="ARBA00022679"/>
    </source>
</evidence>
<evidence type="ECO:0000256" key="8">
    <source>
        <dbReference type="ARBA" id="ARBA00023004"/>
    </source>
</evidence>
<dbReference type="InterPro" id="IPR009056">
    <property type="entry name" value="Cyt_c-like_dom"/>
</dbReference>
<dbReference type="Pfam" id="PF00672">
    <property type="entry name" value="HAMP"/>
    <property type="match status" value="1"/>
</dbReference>
<keyword evidence="10" id="KW-0349">Heme</keyword>
<dbReference type="RefSeq" id="WP_015191401.1">
    <property type="nucleotide sequence ID" value="NC_019748.1"/>
</dbReference>
<evidence type="ECO:0000256" key="6">
    <source>
        <dbReference type="ARBA" id="ARBA00022723"/>
    </source>
</evidence>
<accession>K9XMK7</accession>
<dbReference type="SMART" id="SM00304">
    <property type="entry name" value="HAMP"/>
    <property type="match status" value="1"/>
</dbReference>
<name>K9XMK7_STAC7</name>
<dbReference type="GO" id="GO:0016020">
    <property type="term" value="C:membrane"/>
    <property type="evidence" value="ECO:0007669"/>
    <property type="project" value="UniProtKB-SubCell"/>
</dbReference>
<dbReference type="OrthoDB" id="114218at2"/>
<keyword evidence="4" id="KW-0597">Phosphoprotein</keyword>
<reference evidence="15" key="1">
    <citation type="journal article" date="2013" name="Proc. Natl. Acad. Sci. U.S.A.">
        <title>Improving the coverage of the cyanobacterial phylum using diversity-driven genome sequencing.</title>
        <authorList>
            <person name="Shih P.M."/>
            <person name="Wu D."/>
            <person name="Latifi A."/>
            <person name="Axen S.D."/>
            <person name="Fewer D.P."/>
            <person name="Talla E."/>
            <person name="Calteau A."/>
            <person name="Cai F."/>
            <person name="Tandeau de Marsac N."/>
            <person name="Rippka R."/>
            <person name="Herdman M."/>
            <person name="Sivonen K."/>
            <person name="Coursin T."/>
            <person name="Laurent T."/>
            <person name="Goodwin L."/>
            <person name="Nolan M."/>
            <person name="Davenport K.W."/>
            <person name="Han C.S."/>
            <person name="Rubin E.M."/>
            <person name="Eisen J.A."/>
            <person name="Woyke T."/>
            <person name="Gugger M."/>
            <person name="Kerfeld C.A."/>
        </authorList>
    </citation>
    <scope>NUCLEOTIDE SEQUENCE [LARGE SCALE GENOMIC DNA]</scope>
    <source>
        <strain evidence="15">ATCC 29371 / PCC 7437</strain>
    </source>
</reference>
<proteinExistence type="predicted"/>
<evidence type="ECO:0000256" key="4">
    <source>
        <dbReference type="ARBA" id="ARBA00022553"/>
    </source>
</evidence>
<evidence type="ECO:0000313" key="15">
    <source>
        <dbReference type="Proteomes" id="UP000010473"/>
    </source>
</evidence>
<keyword evidence="7 14" id="KW-0418">Kinase</keyword>
<feature type="domain" description="Cytochrome c" evidence="13">
    <location>
        <begin position="142"/>
        <end position="283"/>
    </location>
</feature>
<dbReference type="PATRIC" id="fig|111780.3.peg.108"/>
<evidence type="ECO:0000259" key="12">
    <source>
        <dbReference type="PROSITE" id="PS50885"/>
    </source>
</evidence>
<dbReference type="eggNOG" id="COG3850">
    <property type="taxonomic scope" value="Bacteria"/>
</dbReference>
<dbReference type="SUPFAM" id="SSF158472">
    <property type="entry name" value="HAMP domain-like"/>
    <property type="match status" value="1"/>
</dbReference>
<dbReference type="KEGG" id="scs:Sta7437_0108"/>
<dbReference type="InterPro" id="IPR050398">
    <property type="entry name" value="HssS/ArlS-like"/>
</dbReference>
<evidence type="ECO:0000313" key="14">
    <source>
        <dbReference type="EMBL" id="AFZ33728.1"/>
    </source>
</evidence>
<dbReference type="InterPro" id="IPR021796">
    <property type="entry name" value="Tll0287-like_dom"/>
</dbReference>
<dbReference type="GO" id="GO:0009055">
    <property type="term" value="F:electron transfer activity"/>
    <property type="evidence" value="ECO:0007669"/>
    <property type="project" value="InterPro"/>
</dbReference>
<evidence type="ECO:0000256" key="9">
    <source>
        <dbReference type="ARBA" id="ARBA00023136"/>
    </source>
</evidence>
<keyword evidence="6 10" id="KW-0479">Metal-binding</keyword>
<organism evidence="14 15">
    <name type="scientific">Stanieria cyanosphaera (strain ATCC 29371 / PCC 7437)</name>
    <dbReference type="NCBI Taxonomy" id="111780"/>
    <lineage>
        <taxon>Bacteria</taxon>
        <taxon>Bacillati</taxon>
        <taxon>Cyanobacteriota</taxon>
        <taxon>Cyanophyceae</taxon>
        <taxon>Pleurocapsales</taxon>
        <taxon>Dermocarpellaceae</taxon>
        <taxon>Stanieria</taxon>
    </lineage>
</organism>
<dbReference type="PANTHER" id="PTHR45528">
    <property type="entry name" value="SENSOR HISTIDINE KINASE CPXA"/>
    <property type="match status" value="1"/>
</dbReference>
<evidence type="ECO:0000256" key="1">
    <source>
        <dbReference type="ARBA" id="ARBA00000085"/>
    </source>
</evidence>
<keyword evidence="9 11" id="KW-0472">Membrane</keyword>
<comment type="subcellular location">
    <subcellularLocation>
        <location evidence="2">Membrane</location>
        <topology evidence="2">Multi-pass membrane protein</topology>
    </subcellularLocation>
</comment>
<dbReference type="GO" id="GO:0020037">
    <property type="term" value="F:heme binding"/>
    <property type="evidence" value="ECO:0007669"/>
    <property type="project" value="InterPro"/>
</dbReference>
<feature type="transmembrane region" description="Helical" evidence="11">
    <location>
        <begin position="215"/>
        <end position="237"/>
    </location>
</feature>
<evidence type="ECO:0000256" key="3">
    <source>
        <dbReference type="ARBA" id="ARBA00012438"/>
    </source>
</evidence>